<dbReference type="Pfam" id="PF07714">
    <property type="entry name" value="PK_Tyr_Ser-Thr"/>
    <property type="match status" value="1"/>
</dbReference>
<dbReference type="FunFam" id="2.90.10.10:FF:000001">
    <property type="entry name" value="G-type lectin S-receptor-like serine/threonine-protein kinase"/>
    <property type="match status" value="1"/>
</dbReference>
<keyword evidence="7 13" id="KW-0418">Kinase</keyword>
<dbReference type="FunFam" id="3.30.200.20:FF:000195">
    <property type="entry name" value="G-type lectin S-receptor-like serine/threonine-protein kinase"/>
    <property type="match status" value="1"/>
</dbReference>
<keyword evidence="3 13" id="KW-0723">Serine/threonine-protein kinase</keyword>
<keyword evidence="6 13" id="KW-0547">Nucleotide-binding</keyword>
<dbReference type="Gene3D" id="3.30.200.20">
    <property type="entry name" value="Phosphorylase Kinase, domain 1"/>
    <property type="match status" value="1"/>
</dbReference>
<evidence type="ECO:0000256" key="9">
    <source>
        <dbReference type="ARBA" id="ARBA00023157"/>
    </source>
</evidence>
<dbReference type="FunFam" id="1.10.510.10:FF:000467">
    <property type="entry name" value="Liguleless narrow1"/>
    <property type="match status" value="1"/>
</dbReference>
<evidence type="ECO:0000259" key="17">
    <source>
        <dbReference type="PROSITE" id="PS50927"/>
    </source>
</evidence>
<feature type="domain" description="Apple" evidence="18">
    <location>
        <begin position="346"/>
        <end position="437"/>
    </location>
</feature>
<evidence type="ECO:0000313" key="19">
    <source>
        <dbReference type="EMBL" id="RZC72155.1"/>
    </source>
</evidence>
<dbReference type="CDD" id="cd01098">
    <property type="entry name" value="PAN_AP_plant"/>
    <property type="match status" value="1"/>
</dbReference>
<name>A0A4Y7KJU3_PAPSO</name>
<comment type="subcellular location">
    <subcellularLocation>
        <location evidence="1">Cell membrane</location>
        <topology evidence="1">Single-pass type I membrane protein</topology>
    </subcellularLocation>
</comment>
<dbReference type="GO" id="GO:0005886">
    <property type="term" value="C:plasma membrane"/>
    <property type="evidence" value="ECO:0007669"/>
    <property type="project" value="UniProtKB-SubCell"/>
</dbReference>
<evidence type="ECO:0000256" key="10">
    <source>
        <dbReference type="ARBA" id="ARBA00023180"/>
    </source>
</evidence>
<dbReference type="SMART" id="SM00220">
    <property type="entry name" value="S_TKc"/>
    <property type="match status" value="1"/>
</dbReference>
<dbReference type="Pfam" id="PF01453">
    <property type="entry name" value="B_lectin"/>
    <property type="match status" value="1"/>
</dbReference>
<dbReference type="InterPro" id="IPR000858">
    <property type="entry name" value="S_locus_glycoprot_dom"/>
</dbReference>
<evidence type="ECO:0000256" key="12">
    <source>
        <dbReference type="ARBA" id="ARBA00048679"/>
    </source>
</evidence>
<feature type="domain" description="Bulb-type lectin" evidence="17">
    <location>
        <begin position="25"/>
        <end position="149"/>
    </location>
</feature>
<dbReference type="AlphaFoldDB" id="A0A4Y7KJU3"/>
<keyword evidence="20" id="KW-1185">Reference proteome</keyword>
<dbReference type="EC" id="2.7.11.1" evidence="13"/>
<evidence type="ECO:0000256" key="1">
    <source>
        <dbReference type="ARBA" id="ARBA00004251"/>
    </source>
</evidence>
<feature type="transmembrane region" description="Helical" evidence="15">
    <location>
        <begin position="12"/>
        <end position="29"/>
    </location>
</feature>
<evidence type="ECO:0000313" key="20">
    <source>
        <dbReference type="Proteomes" id="UP000316621"/>
    </source>
</evidence>
<feature type="domain" description="Protein kinase" evidence="16">
    <location>
        <begin position="543"/>
        <end position="850"/>
    </location>
</feature>
<dbReference type="EMBL" id="CM010721">
    <property type="protein sequence ID" value="RZC72155.1"/>
    <property type="molecule type" value="Genomic_DNA"/>
</dbReference>
<dbReference type="InterPro" id="IPR017441">
    <property type="entry name" value="Protein_kinase_ATP_BS"/>
</dbReference>
<dbReference type="SMART" id="SM00473">
    <property type="entry name" value="PAN_AP"/>
    <property type="match status" value="1"/>
</dbReference>
<dbReference type="InterPro" id="IPR000719">
    <property type="entry name" value="Prot_kinase_dom"/>
</dbReference>
<dbReference type="PANTHER" id="PTHR27002">
    <property type="entry name" value="RECEPTOR-LIKE SERINE/THREONINE-PROTEIN KINASE SD1-8"/>
    <property type="match status" value="1"/>
</dbReference>
<evidence type="ECO:0000256" key="7">
    <source>
        <dbReference type="ARBA" id="ARBA00022777"/>
    </source>
</evidence>
<dbReference type="PROSITE" id="PS50011">
    <property type="entry name" value="PROTEIN_KINASE_DOM"/>
    <property type="match status" value="1"/>
</dbReference>
<reference evidence="19 20" key="1">
    <citation type="journal article" date="2018" name="Science">
        <title>The opium poppy genome and morphinan production.</title>
        <authorList>
            <person name="Guo L."/>
            <person name="Winzer T."/>
            <person name="Yang X."/>
            <person name="Li Y."/>
            <person name="Ning Z."/>
            <person name="He Z."/>
            <person name="Teodor R."/>
            <person name="Lu Y."/>
            <person name="Bowser T.A."/>
            <person name="Graham I.A."/>
            <person name="Ye K."/>
        </authorList>
    </citation>
    <scope>NUCLEOTIDE SEQUENCE [LARGE SCALE GENOMIC DNA]</scope>
    <source>
        <strain evidence="20">cv. HN1</strain>
        <tissue evidence="19">Leaves</tissue>
    </source>
</reference>
<dbReference type="SUPFAM" id="SSF56112">
    <property type="entry name" value="Protein kinase-like (PK-like)"/>
    <property type="match status" value="1"/>
</dbReference>
<evidence type="ECO:0000256" key="14">
    <source>
        <dbReference type="PROSITE-ProRule" id="PRU10141"/>
    </source>
</evidence>
<comment type="catalytic activity">
    <reaction evidence="12 13">
        <text>L-seryl-[protein] + ATP = O-phospho-L-seryl-[protein] + ADP + H(+)</text>
        <dbReference type="Rhea" id="RHEA:17989"/>
        <dbReference type="Rhea" id="RHEA-COMP:9863"/>
        <dbReference type="Rhea" id="RHEA-COMP:11604"/>
        <dbReference type="ChEBI" id="CHEBI:15378"/>
        <dbReference type="ChEBI" id="CHEBI:29999"/>
        <dbReference type="ChEBI" id="CHEBI:30616"/>
        <dbReference type="ChEBI" id="CHEBI:83421"/>
        <dbReference type="ChEBI" id="CHEBI:456216"/>
        <dbReference type="EC" id="2.7.11.1"/>
    </reaction>
</comment>
<evidence type="ECO:0000256" key="11">
    <source>
        <dbReference type="ARBA" id="ARBA00047899"/>
    </source>
</evidence>
<keyword evidence="10" id="KW-0325">Glycoprotein</keyword>
<feature type="transmembrane region" description="Helical" evidence="15">
    <location>
        <begin position="470"/>
        <end position="491"/>
    </location>
</feature>
<dbReference type="InterPro" id="IPR036426">
    <property type="entry name" value="Bulb-type_lectin_dom_sf"/>
</dbReference>
<dbReference type="InterPro" id="IPR001245">
    <property type="entry name" value="Ser-Thr/Tyr_kinase_cat_dom"/>
</dbReference>
<dbReference type="InterPro" id="IPR011009">
    <property type="entry name" value="Kinase-like_dom_sf"/>
</dbReference>
<dbReference type="SUPFAM" id="SSF57414">
    <property type="entry name" value="Hairpin loop containing domain-like"/>
    <property type="match status" value="1"/>
</dbReference>
<evidence type="ECO:0000256" key="6">
    <source>
        <dbReference type="ARBA" id="ARBA00022741"/>
    </source>
</evidence>
<evidence type="ECO:0000259" key="16">
    <source>
        <dbReference type="PROSITE" id="PS50011"/>
    </source>
</evidence>
<evidence type="ECO:0000256" key="8">
    <source>
        <dbReference type="ARBA" id="ARBA00022840"/>
    </source>
</evidence>
<dbReference type="CDD" id="cd00054">
    <property type="entry name" value="EGF_CA"/>
    <property type="match status" value="1"/>
</dbReference>
<evidence type="ECO:0000259" key="18">
    <source>
        <dbReference type="PROSITE" id="PS50948"/>
    </source>
</evidence>
<dbReference type="Gene3D" id="2.90.10.10">
    <property type="entry name" value="Bulb-type lectin domain"/>
    <property type="match status" value="1"/>
</dbReference>
<protein>
    <recommendedName>
        <fullName evidence="13">Receptor-like serine/threonine-protein kinase</fullName>
        <ecNumber evidence="13">2.7.11.1</ecNumber>
    </recommendedName>
</protein>
<dbReference type="Proteomes" id="UP000316621">
    <property type="component" value="Chromosome 7"/>
</dbReference>
<keyword evidence="2" id="KW-1003">Cell membrane</keyword>
<dbReference type="GO" id="GO:0005524">
    <property type="term" value="F:ATP binding"/>
    <property type="evidence" value="ECO:0007669"/>
    <property type="project" value="UniProtKB-UniRule"/>
</dbReference>
<evidence type="ECO:0000256" key="15">
    <source>
        <dbReference type="SAM" id="Phobius"/>
    </source>
</evidence>
<dbReference type="PROSITE" id="PS50927">
    <property type="entry name" value="BULB_LECTIN"/>
    <property type="match status" value="1"/>
</dbReference>
<keyword evidence="15" id="KW-0812">Transmembrane</keyword>
<keyword evidence="15" id="KW-0472">Membrane</keyword>
<proteinExistence type="inferred from homology"/>
<dbReference type="OMA" id="KFSERRW"/>
<dbReference type="InterPro" id="IPR003609">
    <property type="entry name" value="Pan_app"/>
</dbReference>
<dbReference type="PROSITE" id="PS00108">
    <property type="entry name" value="PROTEIN_KINASE_ST"/>
    <property type="match status" value="1"/>
</dbReference>
<evidence type="ECO:0000256" key="2">
    <source>
        <dbReference type="ARBA" id="ARBA00022475"/>
    </source>
</evidence>
<dbReference type="GO" id="GO:0048544">
    <property type="term" value="P:recognition of pollen"/>
    <property type="evidence" value="ECO:0007669"/>
    <property type="project" value="InterPro"/>
</dbReference>
<dbReference type="SUPFAM" id="SSF51110">
    <property type="entry name" value="alpha-D-mannose-specific plant lectins"/>
    <property type="match status" value="1"/>
</dbReference>
<evidence type="ECO:0000256" key="3">
    <source>
        <dbReference type="ARBA" id="ARBA00022527"/>
    </source>
</evidence>
<comment type="similarity">
    <text evidence="13">Belongs to the protein kinase superfamily. Ser/Thr protein kinase family.</text>
</comment>
<keyword evidence="8 13" id="KW-0067">ATP-binding</keyword>
<dbReference type="SMART" id="SM00108">
    <property type="entry name" value="B_lectin"/>
    <property type="match status" value="1"/>
</dbReference>
<sequence>MGIERRRNIKLILPCLFTLLSFLIGYYISDALDISDHQTVVSSGGKFRLGFFSLKNSSTNRYAGIWFNNIPGPTIIWVANQDKPLNDSSGVLKIADDGNLVVSDGRKNILWTSGLLSNASVVDTEAELMDTGNLVLREKTSDNSSGRILWESFDYASNVLLPGMKVGENIKPGLKGEITSWRDSSDPSTGIFSLELDPSKLPQIIIKNVSKDKLHWRSGPWNNRVFIGVPRMYSVYVDGFFLVRDGQQVYLTLGYGNKTSFTRFVLEPDGMFVQRDWLENNREWVDVWHSQETECDIYGKCGPFGSCNALDSPICSCLQGFEPKSKDEWSNGNWLGGCVRRTELQCHTNNNAISTGEVRKELDGFLKLDKMKVPDHVEWWESQSTKECEQNCLNNCSCLAYSYENNIGCMWWASDMLDIQKFGNFSKAGVQLHIKVAYSELRSFTSNGKVLISEISLENGIAAKKKDARLIISIAIIIGIAVVGLCTFICWRWMAKQRGEKQKGAELYLLDSCGETSDANMFGDNKGLVMFHFETLAMATNNFSEASKLGHGGFGSVYKANLVNGQVVAVKRLAKGSGQGLEEFKNEVLVISKLQHRNLVRLLGCCTEREEKILVYEYMPNKSLDAFLFVPTQRTLLDWRKRFHIIEGITRGILYLHRDSRLRVIHRDLKASNVLLDEKLNPKISDFGMARIFGGDELQADTRRVVGTYGYMSPEYAMEGRFSEKSDVFSFGVLLLEIVSGKKNTSFHLQELSLSLLGYAWKLWKESMAQALIDPTLLSEQKFEADILRCIHVGLLCVQESAKYRPTMSIVLSMLTSEIVNLPTPERPAFIEREVSSPSCASFDTPKPFSVNNVTITSIEGS</sequence>
<dbReference type="InterPro" id="IPR008271">
    <property type="entry name" value="Ser/Thr_kinase_AS"/>
</dbReference>
<keyword evidence="5" id="KW-0732">Signal</keyword>
<keyword evidence="4 13" id="KW-0808">Transferase</keyword>
<comment type="catalytic activity">
    <reaction evidence="11 13">
        <text>L-threonyl-[protein] + ATP = O-phospho-L-threonyl-[protein] + ADP + H(+)</text>
        <dbReference type="Rhea" id="RHEA:46608"/>
        <dbReference type="Rhea" id="RHEA-COMP:11060"/>
        <dbReference type="Rhea" id="RHEA-COMP:11605"/>
        <dbReference type="ChEBI" id="CHEBI:15378"/>
        <dbReference type="ChEBI" id="CHEBI:30013"/>
        <dbReference type="ChEBI" id="CHEBI:30616"/>
        <dbReference type="ChEBI" id="CHEBI:61977"/>
        <dbReference type="ChEBI" id="CHEBI:456216"/>
        <dbReference type="EC" id="2.7.11.1"/>
    </reaction>
</comment>
<dbReference type="Pfam" id="PF08276">
    <property type="entry name" value="PAN_2"/>
    <property type="match status" value="1"/>
</dbReference>
<dbReference type="Gramene" id="RZC72155">
    <property type="protein sequence ID" value="RZC72155"/>
    <property type="gene ID" value="C5167_035419"/>
</dbReference>
<dbReference type="CDD" id="cd14066">
    <property type="entry name" value="STKc_IRAK"/>
    <property type="match status" value="1"/>
</dbReference>
<dbReference type="InterPro" id="IPR024171">
    <property type="entry name" value="SRK-like_kinase"/>
</dbReference>
<feature type="binding site" evidence="14">
    <location>
        <position position="571"/>
    </location>
    <ligand>
        <name>ATP</name>
        <dbReference type="ChEBI" id="CHEBI:30616"/>
    </ligand>
</feature>
<dbReference type="PIRSF" id="PIRSF000641">
    <property type="entry name" value="SRK"/>
    <property type="match status" value="1"/>
</dbReference>
<dbReference type="Gene3D" id="1.10.510.10">
    <property type="entry name" value="Transferase(Phosphotransferase) domain 1"/>
    <property type="match status" value="1"/>
</dbReference>
<dbReference type="InterPro" id="IPR001480">
    <property type="entry name" value="Bulb-type_lectin_dom"/>
</dbReference>
<accession>A0A4Y7KJU3</accession>
<dbReference type="Pfam" id="PF00954">
    <property type="entry name" value="S_locus_glycop"/>
    <property type="match status" value="1"/>
</dbReference>
<dbReference type="GO" id="GO:0004674">
    <property type="term" value="F:protein serine/threonine kinase activity"/>
    <property type="evidence" value="ECO:0007669"/>
    <property type="project" value="UniProtKB-KW"/>
</dbReference>
<dbReference type="PROSITE" id="PS00107">
    <property type="entry name" value="PROTEIN_KINASE_ATP"/>
    <property type="match status" value="1"/>
</dbReference>
<evidence type="ECO:0000256" key="5">
    <source>
        <dbReference type="ARBA" id="ARBA00022729"/>
    </source>
</evidence>
<evidence type="ECO:0000256" key="4">
    <source>
        <dbReference type="ARBA" id="ARBA00022679"/>
    </source>
</evidence>
<dbReference type="CDD" id="cd00028">
    <property type="entry name" value="B_lectin"/>
    <property type="match status" value="1"/>
</dbReference>
<dbReference type="GO" id="GO:0106310">
    <property type="term" value="F:protein serine kinase activity"/>
    <property type="evidence" value="ECO:0007669"/>
    <property type="project" value="RHEA"/>
</dbReference>
<dbReference type="PROSITE" id="PS50948">
    <property type="entry name" value="PAN"/>
    <property type="match status" value="1"/>
</dbReference>
<keyword evidence="9" id="KW-1015">Disulfide bond</keyword>
<evidence type="ECO:0000256" key="13">
    <source>
        <dbReference type="PIRNR" id="PIRNR000641"/>
    </source>
</evidence>
<gene>
    <name evidence="19" type="ORF">C5167_035419</name>
</gene>
<organism evidence="19 20">
    <name type="scientific">Papaver somniferum</name>
    <name type="common">Opium poppy</name>
    <dbReference type="NCBI Taxonomy" id="3469"/>
    <lineage>
        <taxon>Eukaryota</taxon>
        <taxon>Viridiplantae</taxon>
        <taxon>Streptophyta</taxon>
        <taxon>Embryophyta</taxon>
        <taxon>Tracheophyta</taxon>
        <taxon>Spermatophyta</taxon>
        <taxon>Magnoliopsida</taxon>
        <taxon>Ranunculales</taxon>
        <taxon>Papaveraceae</taxon>
        <taxon>Papaveroideae</taxon>
        <taxon>Papaver</taxon>
    </lineage>
</organism>
<keyword evidence="15" id="KW-1133">Transmembrane helix</keyword>
<dbReference type="PANTHER" id="PTHR27002:SF1082">
    <property type="entry name" value="OS06G0693000 PROTEIN"/>
    <property type="match status" value="1"/>
</dbReference>